<evidence type="ECO:0000256" key="5">
    <source>
        <dbReference type="ARBA" id="ARBA00023054"/>
    </source>
</evidence>
<evidence type="ECO:0000256" key="6">
    <source>
        <dbReference type="ARBA" id="ARBA00023212"/>
    </source>
</evidence>
<feature type="coiled-coil region" evidence="7">
    <location>
        <begin position="302"/>
        <end position="329"/>
    </location>
</feature>
<dbReference type="InterPro" id="IPR009768">
    <property type="entry name" value="MAP70"/>
</dbReference>
<name>A0AAV0GPE7_9ROSI</name>
<dbReference type="EMBL" id="CAMGYJ010000002">
    <property type="protein sequence ID" value="CAI0374318.1"/>
    <property type="molecule type" value="Genomic_DNA"/>
</dbReference>
<feature type="coiled-coil region" evidence="7">
    <location>
        <begin position="123"/>
        <end position="164"/>
    </location>
</feature>
<keyword evidence="4" id="KW-0493">Microtubule</keyword>
<gene>
    <name evidence="9" type="ORF">LITE_LOCUS142</name>
</gene>
<comment type="subcellular location">
    <subcellularLocation>
        <location evidence="1">Cytoplasm</location>
        <location evidence="1">Cytoskeleton</location>
    </subcellularLocation>
</comment>
<dbReference type="Proteomes" id="UP001154282">
    <property type="component" value="Unassembled WGS sequence"/>
</dbReference>
<dbReference type="PANTHER" id="PTHR31246">
    <property type="entry name" value="MICROTUBULE-ASSOCIATED PROTEIN 70-2"/>
    <property type="match status" value="1"/>
</dbReference>
<feature type="coiled-coil region" evidence="7">
    <location>
        <begin position="191"/>
        <end position="270"/>
    </location>
</feature>
<comment type="similarity">
    <text evidence="2">Belongs to the MAP70 family.</text>
</comment>
<keyword evidence="10" id="KW-1185">Reference proteome</keyword>
<evidence type="ECO:0000313" key="9">
    <source>
        <dbReference type="EMBL" id="CAI0374318.1"/>
    </source>
</evidence>
<keyword evidence="3" id="KW-0963">Cytoplasm</keyword>
<keyword evidence="5 7" id="KW-0175">Coiled coil</keyword>
<evidence type="ECO:0000256" key="4">
    <source>
        <dbReference type="ARBA" id="ARBA00022701"/>
    </source>
</evidence>
<dbReference type="PANTHER" id="PTHR31246:SF5">
    <property type="entry name" value="MICROTUBULE-ASSOCIATED PROTEIN 70-5"/>
    <property type="match status" value="1"/>
</dbReference>
<protein>
    <submittedName>
        <fullName evidence="9">Uncharacterized protein</fullName>
    </submittedName>
</protein>
<dbReference type="GO" id="GO:0005874">
    <property type="term" value="C:microtubule"/>
    <property type="evidence" value="ECO:0007669"/>
    <property type="project" value="UniProtKB-KW"/>
</dbReference>
<organism evidence="9 10">
    <name type="scientific">Linum tenue</name>
    <dbReference type="NCBI Taxonomy" id="586396"/>
    <lineage>
        <taxon>Eukaryota</taxon>
        <taxon>Viridiplantae</taxon>
        <taxon>Streptophyta</taxon>
        <taxon>Embryophyta</taxon>
        <taxon>Tracheophyta</taxon>
        <taxon>Spermatophyta</taxon>
        <taxon>Magnoliopsida</taxon>
        <taxon>eudicotyledons</taxon>
        <taxon>Gunneridae</taxon>
        <taxon>Pentapetalae</taxon>
        <taxon>rosids</taxon>
        <taxon>fabids</taxon>
        <taxon>Malpighiales</taxon>
        <taxon>Linaceae</taxon>
        <taxon>Linum</taxon>
    </lineage>
</organism>
<feature type="region of interest" description="Disordered" evidence="8">
    <location>
        <begin position="1"/>
        <end position="25"/>
    </location>
</feature>
<dbReference type="AlphaFoldDB" id="A0AAV0GPE7"/>
<evidence type="ECO:0000256" key="1">
    <source>
        <dbReference type="ARBA" id="ARBA00004245"/>
    </source>
</evidence>
<comment type="caution">
    <text evidence="9">The sequence shown here is derived from an EMBL/GenBank/DDBJ whole genome shotgun (WGS) entry which is preliminary data.</text>
</comment>
<evidence type="ECO:0000256" key="8">
    <source>
        <dbReference type="SAM" id="MobiDB-lite"/>
    </source>
</evidence>
<accession>A0AAV0GPE7</accession>
<keyword evidence="6" id="KW-0206">Cytoskeleton</keyword>
<evidence type="ECO:0000256" key="2">
    <source>
        <dbReference type="ARBA" id="ARBA00008825"/>
    </source>
</evidence>
<proteinExistence type="inferred from homology"/>
<reference evidence="9" key="1">
    <citation type="submission" date="2022-08" db="EMBL/GenBank/DDBJ databases">
        <authorList>
            <person name="Gutierrez-Valencia J."/>
        </authorList>
    </citation>
    <scope>NUCLEOTIDE SEQUENCE</scope>
</reference>
<evidence type="ECO:0000256" key="7">
    <source>
        <dbReference type="SAM" id="Coils"/>
    </source>
</evidence>
<sequence length="521" mass="58867">MIKTLPSNPNKTPTSSQRDKTSSTCSLPSELGPAFLPFHLRTAYTAFCYLLYSLFAKEIMGFEEQLIGVGIGLEEFTFPHSDPLVLELTRLQNLLKEKDRELGAAHGENKGLRTADALKDKAIEELRIQMTRLDEKLRASENQIENKNLEIKKLVDEKKEALSAQHAAEATLRRVHANLKDDDSPPIESFLAHLEAEIKMYKNEIAALQEDKKAMERLTKSKESALLEAETILKSALERVLIVEEVQNQNYELRRQIEICQEENRILEKTNRQKVVEVEKLSQTIGELEESVLASGAAANAVRDYKRQITEINEEKRMLERELARTKVSANRVATVVANEWKDENDRVMPAEIQRLRDKLAISERTAKAEAQIKEKLKLRLKTLEEGLKQATNISTNSNKFRESPKCEKHGSSILGFLASNAGLRKRSASQPRASMVAGRGLLLQQANVETERNESRKQGSSESTVIANEEVQEKESVSPRAEDLVSGFLYDKLQKEVINLRRACEAKESSLNAKDHQIQV</sequence>
<dbReference type="Pfam" id="PF07058">
    <property type="entry name" value="MAP70"/>
    <property type="match status" value="1"/>
</dbReference>
<evidence type="ECO:0000313" key="10">
    <source>
        <dbReference type="Proteomes" id="UP001154282"/>
    </source>
</evidence>
<dbReference type="GO" id="GO:0007010">
    <property type="term" value="P:cytoskeleton organization"/>
    <property type="evidence" value="ECO:0007669"/>
    <property type="project" value="InterPro"/>
</dbReference>
<dbReference type="GO" id="GO:0008017">
    <property type="term" value="F:microtubule binding"/>
    <property type="evidence" value="ECO:0007669"/>
    <property type="project" value="InterPro"/>
</dbReference>
<evidence type="ECO:0000256" key="3">
    <source>
        <dbReference type="ARBA" id="ARBA00022490"/>
    </source>
</evidence>